<gene>
    <name evidence="1" type="ORF">DFH07DRAFT_966707</name>
</gene>
<name>A0AAD7MXB9_9AGAR</name>
<organism evidence="1 2">
    <name type="scientific">Mycena maculata</name>
    <dbReference type="NCBI Taxonomy" id="230809"/>
    <lineage>
        <taxon>Eukaryota</taxon>
        <taxon>Fungi</taxon>
        <taxon>Dikarya</taxon>
        <taxon>Basidiomycota</taxon>
        <taxon>Agaricomycotina</taxon>
        <taxon>Agaricomycetes</taxon>
        <taxon>Agaricomycetidae</taxon>
        <taxon>Agaricales</taxon>
        <taxon>Marasmiineae</taxon>
        <taxon>Mycenaceae</taxon>
        <taxon>Mycena</taxon>
    </lineage>
</organism>
<dbReference type="AlphaFoldDB" id="A0AAD7MXB9"/>
<comment type="caution">
    <text evidence="1">The sequence shown here is derived from an EMBL/GenBank/DDBJ whole genome shotgun (WGS) entry which is preliminary data.</text>
</comment>
<dbReference type="Proteomes" id="UP001215280">
    <property type="component" value="Unassembled WGS sequence"/>
</dbReference>
<dbReference type="EMBL" id="JARJLG010000147">
    <property type="protein sequence ID" value="KAJ7736712.1"/>
    <property type="molecule type" value="Genomic_DNA"/>
</dbReference>
<keyword evidence="2" id="KW-1185">Reference proteome</keyword>
<sequence>MLLPLSYLDTGERYKQIAFFVCISLGKTELAARLRWKEDGINTYGPATVAYE</sequence>
<proteinExistence type="predicted"/>
<reference evidence="1" key="1">
    <citation type="submission" date="2023-03" db="EMBL/GenBank/DDBJ databases">
        <title>Massive genome expansion in bonnet fungi (Mycena s.s.) driven by repeated elements and novel gene families across ecological guilds.</title>
        <authorList>
            <consortium name="Lawrence Berkeley National Laboratory"/>
            <person name="Harder C.B."/>
            <person name="Miyauchi S."/>
            <person name="Viragh M."/>
            <person name="Kuo A."/>
            <person name="Thoen E."/>
            <person name="Andreopoulos B."/>
            <person name="Lu D."/>
            <person name="Skrede I."/>
            <person name="Drula E."/>
            <person name="Henrissat B."/>
            <person name="Morin E."/>
            <person name="Kohler A."/>
            <person name="Barry K."/>
            <person name="LaButti K."/>
            <person name="Morin E."/>
            <person name="Salamov A."/>
            <person name="Lipzen A."/>
            <person name="Mereny Z."/>
            <person name="Hegedus B."/>
            <person name="Baldrian P."/>
            <person name="Stursova M."/>
            <person name="Weitz H."/>
            <person name="Taylor A."/>
            <person name="Grigoriev I.V."/>
            <person name="Nagy L.G."/>
            <person name="Martin F."/>
            <person name="Kauserud H."/>
        </authorList>
    </citation>
    <scope>NUCLEOTIDE SEQUENCE</scope>
    <source>
        <strain evidence="1">CBHHK188m</strain>
    </source>
</reference>
<evidence type="ECO:0000313" key="2">
    <source>
        <dbReference type="Proteomes" id="UP001215280"/>
    </source>
</evidence>
<evidence type="ECO:0000313" key="1">
    <source>
        <dbReference type="EMBL" id="KAJ7736712.1"/>
    </source>
</evidence>
<accession>A0AAD7MXB9</accession>
<protein>
    <submittedName>
        <fullName evidence="1">Uncharacterized protein</fullName>
    </submittedName>
</protein>